<gene>
    <name evidence="4" type="ORF">GCM10017083_39310</name>
</gene>
<comment type="caution">
    <text evidence="4">The sequence shown here is derived from an EMBL/GenBank/DDBJ whole genome shotgun (WGS) entry which is preliminary data.</text>
</comment>
<comment type="cofactor">
    <cofactor evidence="2">
        <name>Mn(2+)</name>
        <dbReference type="ChEBI" id="CHEBI:29035"/>
    </cofactor>
    <text evidence="2">The Mn(2+) ion enhances activity.</text>
</comment>
<feature type="binding site" evidence="2">
    <location>
        <position position="103"/>
    </location>
    <ligand>
        <name>Mn(2+)</name>
        <dbReference type="ChEBI" id="CHEBI:29035"/>
        <label>2</label>
    </ligand>
</feature>
<name>A0A919CR12_9PROT</name>
<dbReference type="Proteomes" id="UP000630353">
    <property type="component" value="Unassembled WGS sequence"/>
</dbReference>
<dbReference type="FunFam" id="3.30.70.360:FF:000001">
    <property type="entry name" value="N-acetyldiaminopimelate deacetylase"/>
    <property type="match status" value="1"/>
</dbReference>
<dbReference type="GO" id="GO:0050118">
    <property type="term" value="F:N-acetyldiaminopimelate deacetylase activity"/>
    <property type="evidence" value="ECO:0007669"/>
    <property type="project" value="UniProtKB-ARBA"/>
</dbReference>
<dbReference type="InterPro" id="IPR002933">
    <property type="entry name" value="Peptidase_M20"/>
</dbReference>
<dbReference type="PIRSF" id="PIRSF005962">
    <property type="entry name" value="Pept_M20D_amidohydro"/>
    <property type="match status" value="1"/>
</dbReference>
<dbReference type="CDD" id="cd05666">
    <property type="entry name" value="M20_Acy1-like"/>
    <property type="match status" value="1"/>
</dbReference>
<accession>A0A919CR12</accession>
<feature type="binding site" evidence="2">
    <location>
        <position position="355"/>
    </location>
    <ligand>
        <name>Mn(2+)</name>
        <dbReference type="ChEBI" id="CHEBI:29035"/>
        <label>2</label>
    </ligand>
</feature>
<dbReference type="InterPro" id="IPR011650">
    <property type="entry name" value="Peptidase_M20_dimer"/>
</dbReference>
<protein>
    <submittedName>
        <fullName evidence="4">Amidohydrolase</fullName>
    </submittedName>
</protein>
<organism evidence="4 5">
    <name type="scientific">Thalassobaculum fulvum</name>
    <dbReference type="NCBI Taxonomy" id="1633335"/>
    <lineage>
        <taxon>Bacteria</taxon>
        <taxon>Pseudomonadati</taxon>
        <taxon>Pseudomonadota</taxon>
        <taxon>Alphaproteobacteria</taxon>
        <taxon>Rhodospirillales</taxon>
        <taxon>Thalassobaculaceae</taxon>
        <taxon>Thalassobaculum</taxon>
    </lineage>
</organism>
<proteinExistence type="predicted"/>
<evidence type="ECO:0000313" key="4">
    <source>
        <dbReference type="EMBL" id="GHD57563.1"/>
    </source>
</evidence>
<evidence type="ECO:0000313" key="5">
    <source>
        <dbReference type="Proteomes" id="UP000630353"/>
    </source>
</evidence>
<dbReference type="GO" id="GO:0019877">
    <property type="term" value="P:diaminopimelate biosynthetic process"/>
    <property type="evidence" value="ECO:0007669"/>
    <property type="project" value="UniProtKB-ARBA"/>
</dbReference>
<keyword evidence="2" id="KW-0464">Manganese</keyword>
<evidence type="ECO:0000256" key="2">
    <source>
        <dbReference type="PIRSR" id="PIRSR005962-1"/>
    </source>
</evidence>
<dbReference type="Pfam" id="PF01546">
    <property type="entry name" value="Peptidase_M20"/>
    <property type="match status" value="1"/>
</dbReference>
<keyword evidence="1" id="KW-0378">Hydrolase</keyword>
<dbReference type="PANTHER" id="PTHR11014">
    <property type="entry name" value="PEPTIDASE M20 FAMILY MEMBER"/>
    <property type="match status" value="1"/>
</dbReference>
<feature type="binding site" evidence="2">
    <location>
        <position position="101"/>
    </location>
    <ligand>
        <name>Mn(2+)</name>
        <dbReference type="ChEBI" id="CHEBI:29035"/>
        <label>2</label>
    </ligand>
</feature>
<dbReference type="EMBL" id="BMZS01000009">
    <property type="protein sequence ID" value="GHD57563.1"/>
    <property type="molecule type" value="Genomic_DNA"/>
</dbReference>
<dbReference type="InterPro" id="IPR036264">
    <property type="entry name" value="Bact_exopeptidase_dim_dom"/>
</dbReference>
<reference evidence="4" key="2">
    <citation type="submission" date="2020-09" db="EMBL/GenBank/DDBJ databases">
        <authorList>
            <person name="Sun Q."/>
            <person name="Kim S."/>
        </authorList>
    </citation>
    <scope>NUCLEOTIDE SEQUENCE</scope>
    <source>
        <strain evidence="4">KCTC 42651</strain>
    </source>
</reference>
<feature type="domain" description="Peptidase M20 dimerisation" evidence="3">
    <location>
        <begin position="185"/>
        <end position="278"/>
    </location>
</feature>
<evidence type="ECO:0000256" key="1">
    <source>
        <dbReference type="ARBA" id="ARBA00022801"/>
    </source>
</evidence>
<dbReference type="PANTHER" id="PTHR11014:SF63">
    <property type="entry name" value="METALLOPEPTIDASE, PUTATIVE (AFU_ORTHOLOGUE AFUA_6G09600)-RELATED"/>
    <property type="match status" value="1"/>
</dbReference>
<keyword evidence="2" id="KW-0479">Metal-binding</keyword>
<dbReference type="InterPro" id="IPR017439">
    <property type="entry name" value="Amidohydrolase"/>
</dbReference>
<dbReference type="SUPFAM" id="SSF55031">
    <property type="entry name" value="Bacterial exopeptidase dimerisation domain"/>
    <property type="match status" value="1"/>
</dbReference>
<feature type="binding site" evidence="2">
    <location>
        <position position="136"/>
    </location>
    <ligand>
        <name>Mn(2+)</name>
        <dbReference type="ChEBI" id="CHEBI:29035"/>
        <label>2</label>
    </ligand>
</feature>
<reference evidence="4" key="1">
    <citation type="journal article" date="2014" name="Int. J. Syst. Evol. Microbiol.">
        <title>Complete genome sequence of Corynebacterium casei LMG S-19264T (=DSM 44701T), isolated from a smear-ripened cheese.</title>
        <authorList>
            <consortium name="US DOE Joint Genome Institute (JGI-PGF)"/>
            <person name="Walter F."/>
            <person name="Albersmeier A."/>
            <person name="Kalinowski J."/>
            <person name="Ruckert C."/>
        </authorList>
    </citation>
    <scope>NUCLEOTIDE SEQUENCE</scope>
    <source>
        <strain evidence="4">KCTC 42651</strain>
    </source>
</reference>
<dbReference type="GO" id="GO:0046872">
    <property type="term" value="F:metal ion binding"/>
    <property type="evidence" value="ECO:0007669"/>
    <property type="project" value="UniProtKB-KW"/>
</dbReference>
<dbReference type="SUPFAM" id="SSF53187">
    <property type="entry name" value="Zn-dependent exopeptidases"/>
    <property type="match status" value="1"/>
</dbReference>
<sequence length="384" mass="41196">MPIVNRIAEFAPEMTEWRRDLHAHPELGFQETRTSDVVAAKLAEWGIEVHRGLGGTGVVGVLRAGSGDRAIGLRADMDALPIDERTGKPYASTNAGVMHACGHDGHTTMLLGAAKYLAETRNFDGVVRFIFQPAEEGVGGAKKMVEDGLFEQFPCERVYGMHNMPGIPVGTFAVMEGPVMAAGDTFEIRIQGRGSHAAMPHQGIDPVIVASNLVIALQTIPSRNVPAQDALVVSVTEFHAGETFNVVPDSVVLRGTCRTLDPDIHASLPDRFRRIVDGVCAAYGASAEIDYRQVFPVTVNAAGPTAVAAEAAGAVASTVRTDCRPLMGSEDFAYMMNLVPGAYIWAGNGDSAPVHHPEYDFNDELLAQGASYWSTLVERELKRA</sequence>
<dbReference type="RefSeq" id="WP_189992790.1">
    <property type="nucleotide sequence ID" value="NZ_BMZS01000009.1"/>
</dbReference>
<dbReference type="NCBIfam" id="TIGR01891">
    <property type="entry name" value="amidohydrolases"/>
    <property type="match status" value="1"/>
</dbReference>
<dbReference type="AlphaFoldDB" id="A0A919CR12"/>
<dbReference type="Gene3D" id="3.30.70.360">
    <property type="match status" value="1"/>
</dbReference>
<feature type="binding site" evidence="2">
    <location>
        <position position="162"/>
    </location>
    <ligand>
        <name>Mn(2+)</name>
        <dbReference type="ChEBI" id="CHEBI:29035"/>
        <label>2</label>
    </ligand>
</feature>
<dbReference type="Pfam" id="PF07687">
    <property type="entry name" value="M20_dimer"/>
    <property type="match status" value="1"/>
</dbReference>
<keyword evidence="5" id="KW-1185">Reference proteome</keyword>
<evidence type="ECO:0000259" key="3">
    <source>
        <dbReference type="Pfam" id="PF07687"/>
    </source>
</evidence>
<dbReference type="Gene3D" id="3.40.630.10">
    <property type="entry name" value="Zn peptidases"/>
    <property type="match status" value="1"/>
</dbReference>